<reference evidence="1" key="1">
    <citation type="journal article" date="2019" name="Sci. Rep.">
        <title>Draft genome of Tanacetum cinerariifolium, the natural source of mosquito coil.</title>
        <authorList>
            <person name="Yamashiro T."/>
            <person name="Shiraishi A."/>
            <person name="Satake H."/>
            <person name="Nakayama K."/>
        </authorList>
    </citation>
    <scope>NUCLEOTIDE SEQUENCE</scope>
</reference>
<comment type="caution">
    <text evidence="1">The sequence shown here is derived from an EMBL/GenBank/DDBJ whole genome shotgun (WGS) entry which is preliminary data.</text>
</comment>
<evidence type="ECO:0000313" key="1">
    <source>
        <dbReference type="EMBL" id="GFA47694.1"/>
    </source>
</evidence>
<name>A0A699JPN3_TANCI</name>
<feature type="non-terminal residue" evidence="1">
    <location>
        <position position="1"/>
    </location>
</feature>
<dbReference type="EMBL" id="BKCJ010430860">
    <property type="protein sequence ID" value="GFA47694.1"/>
    <property type="molecule type" value="Genomic_DNA"/>
</dbReference>
<protein>
    <submittedName>
        <fullName evidence="1">Uncharacterized protein</fullName>
    </submittedName>
</protein>
<dbReference type="AlphaFoldDB" id="A0A699JPN3"/>
<organism evidence="1">
    <name type="scientific">Tanacetum cinerariifolium</name>
    <name type="common">Dalmatian daisy</name>
    <name type="synonym">Chrysanthemum cinerariifolium</name>
    <dbReference type="NCBI Taxonomy" id="118510"/>
    <lineage>
        <taxon>Eukaryota</taxon>
        <taxon>Viridiplantae</taxon>
        <taxon>Streptophyta</taxon>
        <taxon>Embryophyta</taxon>
        <taxon>Tracheophyta</taxon>
        <taxon>Spermatophyta</taxon>
        <taxon>Magnoliopsida</taxon>
        <taxon>eudicotyledons</taxon>
        <taxon>Gunneridae</taxon>
        <taxon>Pentapetalae</taxon>
        <taxon>asterids</taxon>
        <taxon>campanulids</taxon>
        <taxon>Asterales</taxon>
        <taxon>Asteraceae</taxon>
        <taxon>Asteroideae</taxon>
        <taxon>Anthemideae</taxon>
        <taxon>Anthemidinae</taxon>
        <taxon>Tanacetum</taxon>
    </lineage>
</organism>
<sequence length="248" mass="28044">EKGLIIIALRHELRKLKGKALVDNALTSYTITLEMLKIDMEPLAPRLLNNRIVHCDYLRLTQEQVAILREHSKLNANSELICIKCNGCMLSDNHDLYVLNVINDVNDRSKFKYVKKISKRKVGKPTAKVFTKTGYSWRPTGRTFTIVGNVCPLTRITITTKVPPRKPTVLENDTPKPVVTLVYLRKPRKPKTNVPVSKPKIIKYLPANNKEPGKSKGSIVFDVPYSSLDKCRFSKLFSGIYTLAAPTI</sequence>
<proteinExistence type="predicted"/>
<gene>
    <name evidence="1" type="ORF">Tci_619666</name>
</gene>
<accession>A0A699JPN3</accession>